<evidence type="ECO:0000313" key="13">
    <source>
        <dbReference type="EMBL" id="ABQ26184.1"/>
    </source>
</evidence>
<dbReference type="InterPro" id="IPR046357">
    <property type="entry name" value="PPIase_dom_sf"/>
</dbReference>
<dbReference type="InterPro" id="IPR000297">
    <property type="entry name" value="PPIase_PpiC"/>
</dbReference>
<evidence type="ECO:0000256" key="7">
    <source>
        <dbReference type="ARBA" id="ARBA00023186"/>
    </source>
</evidence>
<comment type="subcellular location">
    <subcellularLocation>
        <location evidence="1">Cell inner membrane</location>
        <topology evidence="1">Single-pass type II membrane protein</topology>
        <orientation evidence="1">Periplasmic side</orientation>
    </subcellularLocation>
</comment>
<dbReference type="EMBL" id="CP000698">
    <property type="protein sequence ID" value="ABQ26184.1"/>
    <property type="molecule type" value="Genomic_DNA"/>
</dbReference>
<dbReference type="SUPFAM" id="SSF109998">
    <property type="entry name" value="Triger factor/SurA peptide-binding domain-like"/>
    <property type="match status" value="2"/>
</dbReference>
<dbReference type="STRING" id="351605.Gura_1994"/>
<feature type="signal peptide" evidence="11">
    <location>
        <begin position="1"/>
        <end position="24"/>
    </location>
</feature>
<dbReference type="OrthoDB" id="5391048at2"/>
<organism evidence="13 14">
    <name type="scientific">Geotalea uraniireducens (strain Rf4)</name>
    <name type="common">Geobacter uraniireducens</name>
    <dbReference type="NCBI Taxonomy" id="351605"/>
    <lineage>
        <taxon>Bacteria</taxon>
        <taxon>Pseudomonadati</taxon>
        <taxon>Thermodesulfobacteriota</taxon>
        <taxon>Desulfuromonadia</taxon>
        <taxon>Geobacterales</taxon>
        <taxon>Geobacteraceae</taxon>
        <taxon>Geotalea</taxon>
    </lineage>
</organism>
<protein>
    <recommendedName>
        <fullName evidence="9">Periplasmic chaperone PpiD</fullName>
    </recommendedName>
    <alternativeName>
        <fullName evidence="10">Periplasmic folding chaperone</fullName>
    </alternativeName>
</protein>
<dbReference type="GO" id="GO:0005886">
    <property type="term" value="C:plasma membrane"/>
    <property type="evidence" value="ECO:0007669"/>
    <property type="project" value="UniProtKB-SubCell"/>
</dbReference>
<sequence>MKRIARVSEICLISLLLTGTVGFAADQKELPAIVKEDVKEGAVPVAETQITLKVPLFSPLFASFPVATVGDEQVTLDELNKSLAALHERAGEDKTAGRKKYVTVLNRLINSRLIVQEAESMGLEELPEVKQKLDDFPRMALKEELKDLQIKSLQPDATEVEKYYKEAVKEWKIKSVKFEKEDDAKELARTVQAGGNFDELVNTLIDSGKATGTKEGEYVKARDLLPQVANVVAGMRAGSVSPVIQVGPSYAIFKLEDVRYPAGNAEAQDAAREQALAMKQIEALAAYNKSLTKKYAKINQKLLDKLDFEAAKPGFAQLLKDRRVVVEIKGDKPITVADMAESLSQKFFHGIDEAIKGKRINEQKMSALYDIFYARLYLKEAKKLGIDKTGHYKDRIKDFKDSLLFGMFIQKVVAPEIKVSDDETKAYYNKHIGDYSTPELLRIKGLAFTRKEYAEAAIDKLRKGTEYQWLQANAEGQAAKESAGLLEFSPTPVTRNGLPEKMQEATAGGKAGEYRLYESPEGFFYVLLIQDVVPAKPQPLENVQKVIVKKLFNAKLNQAVEEWGVKLRDAYKVQVYITDLGAVNK</sequence>
<evidence type="ECO:0000256" key="5">
    <source>
        <dbReference type="ARBA" id="ARBA00022989"/>
    </source>
</evidence>
<evidence type="ECO:0000256" key="2">
    <source>
        <dbReference type="ARBA" id="ARBA00022475"/>
    </source>
</evidence>
<keyword evidence="5" id="KW-1133">Transmembrane helix</keyword>
<comment type="similarity">
    <text evidence="8">Belongs to the PpiD chaperone family.</text>
</comment>
<dbReference type="PANTHER" id="PTHR47529">
    <property type="entry name" value="PEPTIDYL-PROLYL CIS-TRANS ISOMERASE D"/>
    <property type="match status" value="1"/>
</dbReference>
<dbReference type="AlphaFoldDB" id="A5GFH9"/>
<evidence type="ECO:0000256" key="10">
    <source>
        <dbReference type="ARBA" id="ARBA00042775"/>
    </source>
</evidence>
<keyword evidence="2" id="KW-1003">Cell membrane</keyword>
<keyword evidence="3" id="KW-0997">Cell inner membrane</keyword>
<accession>A5GFH9</accession>
<keyword evidence="14" id="KW-1185">Reference proteome</keyword>
<keyword evidence="7" id="KW-0143">Chaperone</keyword>
<evidence type="ECO:0000259" key="12">
    <source>
        <dbReference type="Pfam" id="PF13145"/>
    </source>
</evidence>
<reference evidence="13 14" key="1">
    <citation type="submission" date="2007-05" db="EMBL/GenBank/DDBJ databases">
        <title>Complete sequence of Geobacter uraniireducens Rf4.</title>
        <authorList>
            <consortium name="US DOE Joint Genome Institute"/>
            <person name="Copeland A."/>
            <person name="Lucas S."/>
            <person name="Lapidus A."/>
            <person name="Barry K."/>
            <person name="Detter J.C."/>
            <person name="Glavina del Rio T."/>
            <person name="Hammon N."/>
            <person name="Israni S."/>
            <person name="Dalin E."/>
            <person name="Tice H."/>
            <person name="Pitluck S."/>
            <person name="Chertkov O."/>
            <person name="Brettin T."/>
            <person name="Bruce D."/>
            <person name="Han C."/>
            <person name="Schmutz J."/>
            <person name="Larimer F."/>
            <person name="Land M."/>
            <person name="Hauser L."/>
            <person name="Kyrpides N."/>
            <person name="Mikhailova N."/>
            <person name="Shelobolina E."/>
            <person name="Aklujkar M."/>
            <person name="Lovley D."/>
            <person name="Richardson P."/>
        </authorList>
    </citation>
    <scope>NUCLEOTIDE SEQUENCE [LARGE SCALE GENOMIC DNA]</scope>
    <source>
        <strain evidence="13 14">Rf4</strain>
    </source>
</reference>
<dbReference type="SUPFAM" id="SSF54534">
    <property type="entry name" value="FKBP-like"/>
    <property type="match status" value="1"/>
</dbReference>
<dbReference type="InterPro" id="IPR052029">
    <property type="entry name" value="PpiD_chaperone"/>
</dbReference>
<dbReference type="InterPro" id="IPR027304">
    <property type="entry name" value="Trigger_fact/SurA_dom_sf"/>
</dbReference>
<dbReference type="HOGENOM" id="CLU_026498_0_0_7"/>
<evidence type="ECO:0000256" key="11">
    <source>
        <dbReference type="SAM" id="SignalP"/>
    </source>
</evidence>
<dbReference type="GO" id="GO:0003755">
    <property type="term" value="F:peptidyl-prolyl cis-trans isomerase activity"/>
    <property type="evidence" value="ECO:0007669"/>
    <property type="project" value="InterPro"/>
</dbReference>
<evidence type="ECO:0000256" key="8">
    <source>
        <dbReference type="ARBA" id="ARBA00038408"/>
    </source>
</evidence>
<dbReference type="PANTHER" id="PTHR47529:SF1">
    <property type="entry name" value="PERIPLASMIC CHAPERONE PPID"/>
    <property type="match status" value="1"/>
</dbReference>
<evidence type="ECO:0000313" key="14">
    <source>
        <dbReference type="Proteomes" id="UP000006695"/>
    </source>
</evidence>
<evidence type="ECO:0000256" key="6">
    <source>
        <dbReference type="ARBA" id="ARBA00023136"/>
    </source>
</evidence>
<gene>
    <name evidence="13" type="ordered locus">Gura_1994</name>
</gene>
<evidence type="ECO:0000256" key="3">
    <source>
        <dbReference type="ARBA" id="ARBA00022519"/>
    </source>
</evidence>
<keyword evidence="6" id="KW-0472">Membrane</keyword>
<keyword evidence="11" id="KW-0732">Signal</keyword>
<evidence type="ECO:0000256" key="4">
    <source>
        <dbReference type="ARBA" id="ARBA00022692"/>
    </source>
</evidence>
<dbReference type="Gene3D" id="6.10.140.970">
    <property type="match status" value="1"/>
</dbReference>
<feature type="chain" id="PRO_5002683574" description="Periplasmic chaperone PpiD" evidence="11">
    <location>
        <begin position="25"/>
        <end position="585"/>
    </location>
</feature>
<dbReference type="Gene3D" id="1.10.8.1040">
    <property type="match status" value="1"/>
</dbReference>
<feature type="domain" description="PpiC" evidence="12">
    <location>
        <begin position="419"/>
        <end position="544"/>
    </location>
</feature>
<evidence type="ECO:0000256" key="9">
    <source>
        <dbReference type="ARBA" id="ARBA00040743"/>
    </source>
</evidence>
<evidence type="ECO:0000256" key="1">
    <source>
        <dbReference type="ARBA" id="ARBA00004382"/>
    </source>
</evidence>
<dbReference type="KEGG" id="gur:Gura_1994"/>
<feature type="domain" description="PpiC" evidence="12">
    <location>
        <begin position="155"/>
        <end position="261"/>
    </location>
</feature>
<dbReference type="Pfam" id="PF13145">
    <property type="entry name" value="Rotamase_2"/>
    <property type="match status" value="2"/>
</dbReference>
<keyword evidence="4" id="KW-0812">Transmembrane</keyword>
<name>A5GFH9_GEOUR</name>
<dbReference type="Gene3D" id="3.10.50.40">
    <property type="match status" value="1"/>
</dbReference>
<proteinExistence type="inferred from homology"/>
<dbReference type="Proteomes" id="UP000006695">
    <property type="component" value="Chromosome"/>
</dbReference>